<evidence type="ECO:0000313" key="2">
    <source>
        <dbReference type="Proteomes" id="UP000326532"/>
    </source>
</evidence>
<keyword evidence="2" id="KW-1185">Reference proteome</keyword>
<dbReference type="Proteomes" id="UP000326532">
    <property type="component" value="Unassembled WGS sequence"/>
</dbReference>
<gene>
    <name evidence="1" type="ORF">BDV34DRAFT_192944</name>
</gene>
<protein>
    <submittedName>
        <fullName evidence="1">Uncharacterized protein</fullName>
    </submittedName>
</protein>
<organism evidence="1 2">
    <name type="scientific">Aspergillus parasiticus</name>
    <dbReference type="NCBI Taxonomy" id="5067"/>
    <lineage>
        <taxon>Eukaryota</taxon>
        <taxon>Fungi</taxon>
        <taxon>Dikarya</taxon>
        <taxon>Ascomycota</taxon>
        <taxon>Pezizomycotina</taxon>
        <taxon>Eurotiomycetes</taxon>
        <taxon>Eurotiomycetidae</taxon>
        <taxon>Eurotiales</taxon>
        <taxon>Aspergillaceae</taxon>
        <taxon>Aspergillus</taxon>
        <taxon>Aspergillus subgen. Circumdati</taxon>
    </lineage>
</organism>
<name>A0A5N6DP02_ASPPA</name>
<accession>A0A5N6DP02</accession>
<dbReference type="EMBL" id="ML734960">
    <property type="protein sequence ID" value="KAB8206881.1"/>
    <property type="molecule type" value="Genomic_DNA"/>
</dbReference>
<reference evidence="1 2" key="1">
    <citation type="submission" date="2019-04" db="EMBL/GenBank/DDBJ databases">
        <title>Fungal friends and foes A comparative genomics study of 23 Aspergillus species from section Flavi.</title>
        <authorList>
            <consortium name="DOE Joint Genome Institute"/>
            <person name="Kjaerbolling I."/>
            <person name="Vesth T.C."/>
            <person name="Frisvad J.C."/>
            <person name="Nybo J.L."/>
            <person name="Theobald S."/>
            <person name="Kildgaard S."/>
            <person name="Petersen T.I."/>
            <person name="Kuo A."/>
            <person name="Sato A."/>
            <person name="Lyhne E.K."/>
            <person name="Kogle M.E."/>
            <person name="Wiebenga A."/>
            <person name="Kun R.S."/>
            <person name="Lubbers R.J."/>
            <person name="Makela M.R."/>
            <person name="Barry K."/>
            <person name="Chovatia M."/>
            <person name="Clum A."/>
            <person name="Daum C."/>
            <person name="Haridas S."/>
            <person name="He G."/>
            <person name="LaButti K."/>
            <person name="Lipzen A."/>
            <person name="Mondo S."/>
            <person name="Pangilinan J."/>
            <person name="Riley R."/>
            <person name="Salamov A."/>
            <person name="Simmons B.A."/>
            <person name="Magnuson J.K."/>
            <person name="Henrissat B."/>
            <person name="Mortensen U.H."/>
            <person name="Larsen T.O."/>
            <person name="De vries R.P."/>
            <person name="Grigoriev I.V."/>
            <person name="Machida M."/>
            <person name="Baker S.E."/>
            <person name="Andersen M.R."/>
        </authorList>
    </citation>
    <scope>NUCLEOTIDE SEQUENCE [LARGE SCALE GENOMIC DNA]</scope>
    <source>
        <strain evidence="1 2">CBS 117618</strain>
    </source>
</reference>
<dbReference type="VEuPathDB" id="FungiDB:BDV34DRAFT_192944"/>
<sequence length="83" mass="9579">MSMAFGRVGLRLDSCSVSCTPYHDSRELVCTMSLLNRQPKKALCLLPNPPRHPSRRQLTVTLPLPLLFWFARCCPRHLSSQWR</sequence>
<dbReference type="AlphaFoldDB" id="A0A5N6DP02"/>
<proteinExistence type="predicted"/>
<evidence type="ECO:0000313" key="1">
    <source>
        <dbReference type="EMBL" id="KAB8206881.1"/>
    </source>
</evidence>